<protein>
    <recommendedName>
        <fullName evidence="3">TIGR02444 family protein</fullName>
    </recommendedName>
</protein>
<dbReference type="NCBIfam" id="TIGR02444">
    <property type="entry name" value="TIGR02444 family protein"/>
    <property type="match status" value="1"/>
</dbReference>
<dbReference type="EMBL" id="BSPO01000002">
    <property type="protein sequence ID" value="GLS83349.1"/>
    <property type="molecule type" value="Genomic_DNA"/>
</dbReference>
<evidence type="ECO:0000313" key="1">
    <source>
        <dbReference type="EMBL" id="GLS83349.1"/>
    </source>
</evidence>
<evidence type="ECO:0008006" key="3">
    <source>
        <dbReference type="Google" id="ProtNLM"/>
    </source>
</evidence>
<dbReference type="Proteomes" id="UP001157439">
    <property type="component" value="Unassembled WGS sequence"/>
</dbReference>
<dbReference type="Pfam" id="PF09523">
    <property type="entry name" value="DUF2390"/>
    <property type="match status" value="1"/>
</dbReference>
<dbReference type="InterPro" id="IPR012659">
    <property type="entry name" value="CHP02444"/>
</dbReference>
<dbReference type="AlphaFoldDB" id="A0AA37TUZ2"/>
<evidence type="ECO:0000313" key="2">
    <source>
        <dbReference type="Proteomes" id="UP001157439"/>
    </source>
</evidence>
<keyword evidence="2" id="KW-1185">Reference proteome</keyword>
<comment type="caution">
    <text evidence="1">The sequence shown here is derived from an EMBL/GenBank/DDBJ whole genome shotgun (WGS) entry which is preliminary data.</text>
</comment>
<accession>A0AA37TUZ2</accession>
<proteinExistence type="predicted"/>
<organism evidence="1 2">
    <name type="scientific">Paraferrimonas haliotis</name>
    <dbReference type="NCBI Taxonomy" id="2013866"/>
    <lineage>
        <taxon>Bacteria</taxon>
        <taxon>Pseudomonadati</taxon>
        <taxon>Pseudomonadota</taxon>
        <taxon>Gammaproteobacteria</taxon>
        <taxon>Alteromonadales</taxon>
        <taxon>Ferrimonadaceae</taxon>
        <taxon>Paraferrimonas</taxon>
    </lineage>
</organism>
<name>A0AA37TUZ2_9GAMM</name>
<dbReference type="RefSeq" id="WP_158220664.1">
    <property type="nucleotide sequence ID" value="NZ_BSPO01000002.1"/>
</dbReference>
<gene>
    <name evidence="1" type="ORF">GCM10007894_13260</name>
</gene>
<reference evidence="1 2" key="1">
    <citation type="journal article" date="2014" name="Int. J. Syst. Evol. Microbiol.">
        <title>Complete genome sequence of Corynebacterium casei LMG S-19264T (=DSM 44701T), isolated from a smear-ripened cheese.</title>
        <authorList>
            <consortium name="US DOE Joint Genome Institute (JGI-PGF)"/>
            <person name="Walter F."/>
            <person name="Albersmeier A."/>
            <person name="Kalinowski J."/>
            <person name="Ruckert C."/>
        </authorList>
    </citation>
    <scope>NUCLEOTIDE SEQUENCE [LARGE SCALE GENOMIC DNA]</scope>
    <source>
        <strain evidence="1 2">NBRC 112785</strain>
    </source>
</reference>
<sequence>MLPIDWRKVERNYAQVQCKQALLGLQDEHEVDVNLALLALYCDQQRLTINPNCWPKLLATSALWQQQLAPLRAIRRRAKSGNPGYYQRLLAIELMLERQLQQQLTPLLQLSKSAGDNLGCLGQHYGVTSLVPALHPFV</sequence>